<feature type="binding site" evidence="10 14">
    <location>
        <begin position="141"/>
        <end position="144"/>
    </location>
    <ligand>
        <name>substrate</name>
    </ligand>
</feature>
<evidence type="ECO:0000256" key="13">
    <source>
        <dbReference type="PIRSR" id="PIRSR001461-2"/>
    </source>
</evidence>
<sequence length="216" mass="22957">MAKIAPSILAADFASLKEEIVSVEEAGADMIHVDVMDGHFVPNITIGPMIVEASKRSTALPLDVHLMIEQPEKYIPAFVEAGADIVTVHAEACPHLHRTVHLIKEQGAKAGVAINPHTPVDVLKHVLADVDLVLLMTVNPGFGGQSFIEGVLEKISAVKTMAEDGNATIWIEVDGGIDDETAPLCVQAGANLLVAGSYIFKKDDRGEAVRKLQGGE</sequence>
<proteinExistence type="inferred from homology"/>
<dbReference type="PROSITE" id="PS01086">
    <property type="entry name" value="RIBUL_P_3_EPIMER_2"/>
    <property type="match status" value="1"/>
</dbReference>
<dbReference type="PIRSF" id="PIRSF001461">
    <property type="entry name" value="RPE"/>
    <property type="match status" value="1"/>
</dbReference>
<dbReference type="GO" id="GO:0019323">
    <property type="term" value="P:pentose catabolic process"/>
    <property type="evidence" value="ECO:0007669"/>
    <property type="project" value="UniProtKB-UniRule"/>
</dbReference>
<feature type="binding site" evidence="10 13">
    <location>
        <position position="34"/>
    </location>
    <ligand>
        <name>a divalent metal cation</name>
        <dbReference type="ChEBI" id="CHEBI:60240"/>
    </ligand>
</feature>
<feature type="binding site" evidence="10 13">
    <location>
        <position position="65"/>
    </location>
    <ligand>
        <name>a divalent metal cation</name>
        <dbReference type="ChEBI" id="CHEBI:60240"/>
    </ligand>
</feature>
<feature type="binding site" evidence="14">
    <location>
        <position position="176"/>
    </location>
    <ligand>
        <name>substrate</name>
    </ligand>
</feature>
<comment type="function">
    <text evidence="10">Catalyzes the reversible epimerization of D-ribulose 5-phosphate to D-xylulose 5-phosphate.</text>
</comment>
<evidence type="ECO:0000256" key="9">
    <source>
        <dbReference type="ARBA" id="ARBA00023235"/>
    </source>
</evidence>
<dbReference type="CDD" id="cd00429">
    <property type="entry name" value="RPE"/>
    <property type="match status" value="1"/>
</dbReference>
<dbReference type="NCBIfam" id="NF004076">
    <property type="entry name" value="PRK05581.1-4"/>
    <property type="match status" value="1"/>
</dbReference>
<dbReference type="InterPro" id="IPR000056">
    <property type="entry name" value="Ribul_P_3_epim-like"/>
</dbReference>
<dbReference type="PROSITE" id="PS01085">
    <property type="entry name" value="RIBUL_P_3_EPIMER_1"/>
    <property type="match status" value="1"/>
</dbReference>
<dbReference type="GO" id="GO:0005737">
    <property type="term" value="C:cytoplasm"/>
    <property type="evidence" value="ECO:0007669"/>
    <property type="project" value="UniProtKB-ARBA"/>
</dbReference>
<feature type="binding site" evidence="10 14">
    <location>
        <begin position="196"/>
        <end position="197"/>
    </location>
    <ligand>
        <name>substrate</name>
    </ligand>
</feature>
<feature type="binding site" evidence="10 13">
    <location>
        <position position="174"/>
    </location>
    <ligand>
        <name>a divalent metal cation</name>
        <dbReference type="ChEBI" id="CHEBI:60240"/>
    </ligand>
</feature>
<evidence type="ECO:0000256" key="3">
    <source>
        <dbReference type="ARBA" id="ARBA00001941"/>
    </source>
</evidence>
<dbReference type="HAMAP" id="MF_02227">
    <property type="entry name" value="RPE"/>
    <property type="match status" value="1"/>
</dbReference>
<comment type="cofactor">
    <cofactor evidence="5">
        <name>Fe(2+)</name>
        <dbReference type="ChEBI" id="CHEBI:29033"/>
    </cofactor>
</comment>
<comment type="catalytic activity">
    <reaction evidence="1 10 11">
        <text>D-ribulose 5-phosphate = D-xylulose 5-phosphate</text>
        <dbReference type="Rhea" id="RHEA:13677"/>
        <dbReference type="ChEBI" id="CHEBI:57737"/>
        <dbReference type="ChEBI" id="CHEBI:58121"/>
        <dbReference type="EC" id="5.1.3.1"/>
    </reaction>
</comment>
<keyword evidence="8 10" id="KW-0479">Metal-binding</keyword>
<evidence type="ECO:0000256" key="5">
    <source>
        <dbReference type="ARBA" id="ARBA00001954"/>
    </source>
</evidence>
<dbReference type="SUPFAM" id="SSF51366">
    <property type="entry name" value="Ribulose-phoshate binding barrel"/>
    <property type="match status" value="1"/>
</dbReference>
<name>A0A7T7CC93_9BACI</name>
<dbReference type="AlphaFoldDB" id="A0A7T7CC93"/>
<keyword evidence="16" id="KW-1185">Reference proteome</keyword>
<evidence type="ECO:0000256" key="6">
    <source>
        <dbReference type="ARBA" id="ARBA00009541"/>
    </source>
</evidence>
<dbReference type="InterPro" id="IPR026019">
    <property type="entry name" value="Ribul_P_3_epim"/>
</dbReference>
<comment type="pathway">
    <text evidence="10">Carbohydrate degradation.</text>
</comment>
<evidence type="ECO:0000256" key="1">
    <source>
        <dbReference type="ARBA" id="ARBA00001782"/>
    </source>
</evidence>
<dbReference type="GO" id="GO:0046872">
    <property type="term" value="F:metal ion binding"/>
    <property type="evidence" value="ECO:0007669"/>
    <property type="project" value="UniProtKB-UniRule"/>
</dbReference>
<evidence type="ECO:0000256" key="4">
    <source>
        <dbReference type="ARBA" id="ARBA00001947"/>
    </source>
</evidence>
<feature type="binding site" evidence="10">
    <location>
        <begin position="174"/>
        <end position="176"/>
    </location>
    <ligand>
        <name>substrate</name>
    </ligand>
</feature>
<dbReference type="RefSeq" id="WP_200123768.1">
    <property type="nucleotide sequence ID" value="NZ_CP054705.1"/>
</dbReference>
<dbReference type="FunFam" id="3.20.20.70:FF:000004">
    <property type="entry name" value="Ribulose-phosphate 3-epimerase"/>
    <property type="match status" value="1"/>
</dbReference>
<evidence type="ECO:0000256" key="10">
    <source>
        <dbReference type="HAMAP-Rule" id="MF_02227"/>
    </source>
</evidence>
<reference evidence="15 16" key="1">
    <citation type="submission" date="2020-06" db="EMBL/GenBank/DDBJ databases">
        <title>Genomic analysis of Salicibibacter sp. NKC5-3.</title>
        <authorList>
            <person name="Oh Y.J."/>
        </authorList>
    </citation>
    <scope>NUCLEOTIDE SEQUENCE [LARGE SCALE GENOMIC DNA]</scope>
    <source>
        <strain evidence="15 16">NKC5-3</strain>
    </source>
</reference>
<evidence type="ECO:0000256" key="2">
    <source>
        <dbReference type="ARBA" id="ARBA00001936"/>
    </source>
</evidence>
<feature type="active site" description="Proton donor" evidence="10 12">
    <location>
        <position position="174"/>
    </location>
</feature>
<comment type="cofactor">
    <cofactor evidence="3">
        <name>Co(2+)</name>
        <dbReference type="ChEBI" id="CHEBI:48828"/>
    </cofactor>
</comment>
<evidence type="ECO:0000256" key="11">
    <source>
        <dbReference type="PIRNR" id="PIRNR001461"/>
    </source>
</evidence>
<dbReference type="KEGG" id="scia:HUG15_14405"/>
<dbReference type="Gene3D" id="3.20.20.70">
    <property type="entry name" value="Aldolase class I"/>
    <property type="match status" value="1"/>
</dbReference>
<dbReference type="Pfam" id="PF00834">
    <property type="entry name" value="Ribul_P_3_epim"/>
    <property type="match status" value="1"/>
</dbReference>
<keyword evidence="13" id="KW-0464">Manganese</keyword>
<keyword evidence="13" id="KW-0170">Cobalt</keyword>
<comment type="cofactor">
    <cofactor evidence="4">
        <name>Zn(2+)</name>
        <dbReference type="ChEBI" id="CHEBI:29105"/>
    </cofactor>
</comment>
<evidence type="ECO:0000313" key="16">
    <source>
        <dbReference type="Proteomes" id="UP000595823"/>
    </source>
</evidence>
<comment type="similarity">
    <text evidence="6 10 11">Belongs to the ribulose-phosphate 3-epimerase family.</text>
</comment>
<dbReference type="NCBIfam" id="TIGR01163">
    <property type="entry name" value="rpe"/>
    <property type="match status" value="1"/>
</dbReference>
<keyword evidence="10 11" id="KW-0119">Carbohydrate metabolism</keyword>
<dbReference type="EC" id="5.1.3.1" evidence="7 10"/>
<keyword evidence="13" id="KW-0862">Zinc</keyword>
<dbReference type="GO" id="GO:0006098">
    <property type="term" value="P:pentose-phosphate shunt"/>
    <property type="evidence" value="ECO:0007669"/>
    <property type="project" value="UniProtKB-UniRule"/>
</dbReference>
<feature type="binding site" evidence="10 13">
    <location>
        <position position="32"/>
    </location>
    <ligand>
        <name>a divalent metal cation</name>
        <dbReference type="ChEBI" id="CHEBI:60240"/>
    </ligand>
</feature>
<dbReference type="Proteomes" id="UP000595823">
    <property type="component" value="Chromosome"/>
</dbReference>
<feature type="active site" description="Proton acceptor" evidence="10 12">
    <location>
        <position position="34"/>
    </location>
</feature>
<dbReference type="InterPro" id="IPR011060">
    <property type="entry name" value="RibuloseP-bd_barrel"/>
</dbReference>
<evidence type="ECO:0000256" key="12">
    <source>
        <dbReference type="PIRSR" id="PIRSR001461-1"/>
    </source>
</evidence>
<dbReference type="EMBL" id="CP054705">
    <property type="protein sequence ID" value="QQK76639.1"/>
    <property type="molecule type" value="Genomic_DNA"/>
</dbReference>
<dbReference type="InterPro" id="IPR013785">
    <property type="entry name" value="Aldolase_TIM"/>
</dbReference>
<dbReference type="PANTHER" id="PTHR11749">
    <property type="entry name" value="RIBULOSE-5-PHOSPHATE-3-EPIMERASE"/>
    <property type="match status" value="1"/>
</dbReference>
<accession>A0A7T7CC93</accession>
<evidence type="ECO:0000256" key="14">
    <source>
        <dbReference type="PIRSR" id="PIRSR001461-3"/>
    </source>
</evidence>
<feature type="binding site" evidence="10 14">
    <location>
        <position position="65"/>
    </location>
    <ligand>
        <name>substrate</name>
    </ligand>
</feature>
<keyword evidence="9 10" id="KW-0413">Isomerase</keyword>
<comment type="cofactor">
    <cofactor evidence="10 13">
        <name>a divalent metal cation</name>
        <dbReference type="ChEBI" id="CHEBI:60240"/>
    </cofactor>
    <text evidence="10 13">Binds 1 divalent metal cation per subunit.</text>
</comment>
<protein>
    <recommendedName>
        <fullName evidence="7 10">Ribulose-phosphate 3-epimerase</fullName>
        <ecNumber evidence="7 10">5.1.3.1</ecNumber>
    </recommendedName>
</protein>
<feature type="binding site" evidence="10 14">
    <location>
        <position position="7"/>
    </location>
    <ligand>
        <name>substrate</name>
    </ligand>
</feature>
<organism evidence="15 16">
    <name type="scientific">Salicibibacter cibarius</name>
    <dbReference type="NCBI Taxonomy" id="2743000"/>
    <lineage>
        <taxon>Bacteria</taxon>
        <taxon>Bacillati</taxon>
        <taxon>Bacillota</taxon>
        <taxon>Bacilli</taxon>
        <taxon>Bacillales</taxon>
        <taxon>Bacillaceae</taxon>
        <taxon>Salicibibacter</taxon>
    </lineage>
</organism>
<evidence type="ECO:0000256" key="8">
    <source>
        <dbReference type="ARBA" id="ARBA00022723"/>
    </source>
</evidence>
<comment type="cofactor">
    <cofactor evidence="2">
        <name>Mn(2+)</name>
        <dbReference type="ChEBI" id="CHEBI:29035"/>
    </cofactor>
</comment>
<evidence type="ECO:0000313" key="15">
    <source>
        <dbReference type="EMBL" id="QQK76639.1"/>
    </source>
</evidence>
<gene>
    <name evidence="10" type="primary">rpe</name>
    <name evidence="15" type="ORF">HUG15_14405</name>
</gene>
<evidence type="ECO:0000256" key="7">
    <source>
        <dbReference type="ARBA" id="ARBA00013188"/>
    </source>
</evidence>
<dbReference type="GO" id="GO:0004750">
    <property type="term" value="F:D-ribulose-phosphate 3-epimerase activity"/>
    <property type="evidence" value="ECO:0007669"/>
    <property type="project" value="UniProtKB-UniRule"/>
</dbReference>